<dbReference type="PROSITE" id="PS50943">
    <property type="entry name" value="HTH_CROC1"/>
    <property type="match status" value="1"/>
</dbReference>
<proteinExistence type="predicted"/>
<dbReference type="SMART" id="SM00530">
    <property type="entry name" value="HTH_XRE"/>
    <property type="match status" value="1"/>
</dbReference>
<dbReference type="Pfam" id="PF01381">
    <property type="entry name" value="HTH_3"/>
    <property type="match status" value="1"/>
</dbReference>
<dbReference type="Proteomes" id="UP000199101">
    <property type="component" value="Unassembled WGS sequence"/>
</dbReference>
<dbReference type="InterPro" id="IPR010982">
    <property type="entry name" value="Lambda_DNA-bd_dom_sf"/>
</dbReference>
<dbReference type="AlphaFoldDB" id="A0A1C3TWU3"/>
<reference evidence="3" key="1">
    <citation type="submission" date="2016-08" db="EMBL/GenBank/DDBJ databases">
        <authorList>
            <person name="Varghese N."/>
            <person name="Submissions Spin"/>
        </authorList>
    </citation>
    <scope>NUCLEOTIDE SEQUENCE [LARGE SCALE GENOMIC DNA]</scope>
    <source>
        <strain evidence="3">HAMBI 2975</strain>
    </source>
</reference>
<name>A0A1C3TWU3_9HYPH</name>
<protein>
    <submittedName>
        <fullName evidence="2">Helix-turn-helix domain-containing protein</fullName>
    </submittedName>
</protein>
<accession>A0A1C3TWU3</accession>
<keyword evidence="3" id="KW-1185">Reference proteome</keyword>
<feature type="domain" description="HTH cro/C1-type" evidence="1">
    <location>
        <begin position="25"/>
        <end position="78"/>
    </location>
</feature>
<dbReference type="EMBL" id="FMAG01000001">
    <property type="protein sequence ID" value="SCB07605.1"/>
    <property type="molecule type" value="Genomic_DNA"/>
</dbReference>
<evidence type="ECO:0000313" key="2">
    <source>
        <dbReference type="EMBL" id="SCB07605.1"/>
    </source>
</evidence>
<dbReference type="RefSeq" id="WP_092706051.1">
    <property type="nucleotide sequence ID" value="NZ_FMAG01000001.1"/>
</dbReference>
<dbReference type="OrthoDB" id="8116852at2"/>
<organism evidence="2 3">
    <name type="scientific">Rhizobium multihospitium</name>
    <dbReference type="NCBI Taxonomy" id="410764"/>
    <lineage>
        <taxon>Bacteria</taxon>
        <taxon>Pseudomonadati</taxon>
        <taxon>Pseudomonadota</taxon>
        <taxon>Alphaproteobacteria</taxon>
        <taxon>Hyphomicrobiales</taxon>
        <taxon>Rhizobiaceae</taxon>
        <taxon>Rhizobium/Agrobacterium group</taxon>
        <taxon>Rhizobium</taxon>
    </lineage>
</organism>
<evidence type="ECO:0000259" key="1">
    <source>
        <dbReference type="PROSITE" id="PS50943"/>
    </source>
</evidence>
<dbReference type="CDD" id="cd00093">
    <property type="entry name" value="HTH_XRE"/>
    <property type="match status" value="1"/>
</dbReference>
<dbReference type="SUPFAM" id="SSF47413">
    <property type="entry name" value="lambda repressor-like DNA-binding domains"/>
    <property type="match status" value="1"/>
</dbReference>
<gene>
    <name evidence="2" type="ORF">GA0061103_1110</name>
</gene>
<dbReference type="InterPro" id="IPR001387">
    <property type="entry name" value="Cro/C1-type_HTH"/>
</dbReference>
<dbReference type="STRING" id="410764.GA0061103_1110"/>
<sequence length="81" mass="8565">MSITPNNIDSSKVSTVPDGEIAAAVRQAREAIGYTIDDLSETCGLTSEEITEIEAGAEADPAKLRRIATALQVPPSTFFIV</sequence>
<evidence type="ECO:0000313" key="3">
    <source>
        <dbReference type="Proteomes" id="UP000199101"/>
    </source>
</evidence>
<dbReference type="GO" id="GO:0003677">
    <property type="term" value="F:DNA binding"/>
    <property type="evidence" value="ECO:0007669"/>
    <property type="project" value="InterPro"/>
</dbReference>
<dbReference type="Gene3D" id="1.10.260.40">
    <property type="entry name" value="lambda repressor-like DNA-binding domains"/>
    <property type="match status" value="1"/>
</dbReference>